<gene>
    <name evidence="1" type="ORF">PUN28_014988</name>
</gene>
<proteinExistence type="predicted"/>
<reference evidence="1 2" key="1">
    <citation type="submission" date="2023-03" db="EMBL/GenBank/DDBJ databases">
        <title>High recombination rates correlate with genetic variation in Cardiocondyla obscurior ants.</title>
        <authorList>
            <person name="Errbii M."/>
        </authorList>
    </citation>
    <scope>NUCLEOTIDE SEQUENCE [LARGE SCALE GENOMIC DNA]</scope>
    <source>
        <strain evidence="1">Alpha-2009</strain>
        <tissue evidence="1">Whole body</tissue>
    </source>
</reference>
<dbReference type="EMBL" id="JADYXP020000016">
    <property type="protein sequence ID" value="KAL0108079.1"/>
    <property type="molecule type" value="Genomic_DNA"/>
</dbReference>
<dbReference type="Proteomes" id="UP001430953">
    <property type="component" value="Unassembled WGS sequence"/>
</dbReference>
<organism evidence="1 2">
    <name type="scientific">Cardiocondyla obscurior</name>
    <dbReference type="NCBI Taxonomy" id="286306"/>
    <lineage>
        <taxon>Eukaryota</taxon>
        <taxon>Metazoa</taxon>
        <taxon>Ecdysozoa</taxon>
        <taxon>Arthropoda</taxon>
        <taxon>Hexapoda</taxon>
        <taxon>Insecta</taxon>
        <taxon>Pterygota</taxon>
        <taxon>Neoptera</taxon>
        <taxon>Endopterygota</taxon>
        <taxon>Hymenoptera</taxon>
        <taxon>Apocrita</taxon>
        <taxon>Aculeata</taxon>
        <taxon>Formicoidea</taxon>
        <taxon>Formicidae</taxon>
        <taxon>Myrmicinae</taxon>
        <taxon>Cardiocondyla</taxon>
    </lineage>
</organism>
<evidence type="ECO:0000313" key="2">
    <source>
        <dbReference type="Proteomes" id="UP001430953"/>
    </source>
</evidence>
<name>A0AAW2EZU1_9HYME</name>
<keyword evidence="2" id="KW-1185">Reference proteome</keyword>
<accession>A0AAW2EZU1</accession>
<dbReference type="AlphaFoldDB" id="A0AAW2EZU1"/>
<protein>
    <submittedName>
        <fullName evidence="1">Uncharacterized protein</fullName>
    </submittedName>
</protein>
<comment type="caution">
    <text evidence="1">The sequence shown here is derived from an EMBL/GenBank/DDBJ whole genome shotgun (WGS) entry which is preliminary data.</text>
</comment>
<evidence type="ECO:0000313" key="1">
    <source>
        <dbReference type="EMBL" id="KAL0108079.1"/>
    </source>
</evidence>
<sequence>MKAKQAAPYVQDMINFIILSMRFNADINCMKVDGHVRRDLHKIIPRDLIIGRGALYALSRHLRFSSRHENFDDAVRCASVTVAHFSADATLAGGGECTSKRHPICTALKVLCLPSDLLSPRRSTLQKKKREKQNYLKLRKVRLRVK</sequence>